<name>A0A7X2MY42_9CLOT</name>
<dbReference type="PANTHER" id="PTHR30404:SF0">
    <property type="entry name" value="N-ACETYLMURAMOYL-L-ALANINE AMIDASE AMIC"/>
    <property type="match status" value="1"/>
</dbReference>
<organism evidence="3 4">
    <name type="scientific">Inconstantimicrobium porci</name>
    <dbReference type="NCBI Taxonomy" id="2652291"/>
    <lineage>
        <taxon>Bacteria</taxon>
        <taxon>Bacillati</taxon>
        <taxon>Bacillota</taxon>
        <taxon>Clostridia</taxon>
        <taxon>Eubacteriales</taxon>
        <taxon>Clostridiaceae</taxon>
        <taxon>Inconstantimicrobium</taxon>
    </lineage>
</organism>
<dbReference type="Proteomes" id="UP000460287">
    <property type="component" value="Unassembled WGS sequence"/>
</dbReference>
<dbReference type="SUPFAM" id="SSF53187">
    <property type="entry name" value="Zn-dependent exopeptidases"/>
    <property type="match status" value="1"/>
</dbReference>
<dbReference type="Gene3D" id="3.40.630.40">
    <property type="entry name" value="Zn-dependent exopeptidases"/>
    <property type="match status" value="1"/>
</dbReference>
<comment type="caution">
    <text evidence="3">The sequence shown here is derived from an EMBL/GenBank/DDBJ whole genome shotgun (WGS) entry which is preliminary data.</text>
</comment>
<feature type="domain" description="MurNAc-LAA" evidence="2">
    <location>
        <begin position="547"/>
        <end position="687"/>
    </location>
</feature>
<protein>
    <recommendedName>
        <fullName evidence="2">MurNAc-LAA domain-containing protein</fullName>
    </recommendedName>
</protein>
<dbReference type="AlphaFoldDB" id="A0A7X2MY42"/>
<proteinExistence type="predicted"/>
<keyword evidence="4" id="KW-1185">Reference proteome</keyword>
<keyword evidence="1" id="KW-0378">Hydrolase</keyword>
<gene>
    <name evidence="3" type="ORF">FYJ33_07255</name>
</gene>
<dbReference type="CDD" id="cd02696">
    <property type="entry name" value="MurNAc-LAA"/>
    <property type="match status" value="1"/>
</dbReference>
<accession>A0A7X2MY42</accession>
<evidence type="ECO:0000256" key="1">
    <source>
        <dbReference type="ARBA" id="ARBA00022801"/>
    </source>
</evidence>
<evidence type="ECO:0000313" key="3">
    <source>
        <dbReference type="EMBL" id="MSR91212.1"/>
    </source>
</evidence>
<evidence type="ECO:0000313" key="4">
    <source>
        <dbReference type="Proteomes" id="UP000460287"/>
    </source>
</evidence>
<dbReference type="EMBL" id="VULX01000008">
    <property type="protein sequence ID" value="MSR91212.1"/>
    <property type="molecule type" value="Genomic_DNA"/>
</dbReference>
<reference evidence="3 4" key="1">
    <citation type="submission" date="2019-08" db="EMBL/GenBank/DDBJ databases">
        <title>In-depth cultivation of the pig gut microbiome towards novel bacterial diversity and tailored functional studies.</title>
        <authorList>
            <person name="Wylensek D."/>
            <person name="Hitch T.C.A."/>
            <person name="Clavel T."/>
        </authorList>
    </citation>
    <scope>NUCLEOTIDE SEQUENCE [LARGE SCALE GENOMIC DNA]</scope>
    <source>
        <strain evidence="3 4">WCA-383-APC-5B</strain>
    </source>
</reference>
<dbReference type="GO" id="GO:0030288">
    <property type="term" value="C:outer membrane-bounded periplasmic space"/>
    <property type="evidence" value="ECO:0007669"/>
    <property type="project" value="TreeGrafter"/>
</dbReference>
<dbReference type="InterPro" id="IPR002508">
    <property type="entry name" value="MurNAc-LAA_cat"/>
</dbReference>
<sequence length="690" mass="76677">MKRNKSISLVVLLIFIVTNILNCYSVQAYTTNQNMAKIWVENDIVTNEGDKQYLEIKGWSINESGVKEVKVYIDDKFVGNLTSGQKRMDVKKAYPSYYDSENAGFGGKIDITRNVAPGKRKVKVESIGNDGTRTTNTKSIDITKSAPKAWIEKITETKEGNKQYLELKGWSINASGVKEIKVYVDDKYIGTLQNGQKRMDVKKAYPSYYDSENAGFGGKIDITRNVAPGKRKVKVESIGNDGTRTTNIKSIDITKSAPKAWIEKITETKEGNKQYLELKGWSINASGVKEIKVYVDDKYIGTLQNGQKRMDVKKAYPSYYDSENAGFGGKIDITRNVAPGKRKVKVESIGNDGTRTTNTKSIDITKPAPKIWVEKITEIKKGNKQKLEIKGWSINASGVREVKVYISDKYIGKLTSGQRRDDIKHTYPSYYNSEYAGFSGIIDIPNNIGAGNKILKIISEGNDGSQIATNKTITVGSRLIVIDPGHLGHDSGACAYGVRESDLNAGVAVKLEKQLQGMGYRTYMTRSPLRPNEYAALSTANELKQRYTAANNLKADLFISLHHDVAGSNSSGMWTFYSSWKPGIKNNPSDLRSLTTGYDGNRDIHPTREAQLSKEFGQKVLNNLTSKCGYPAVRPYVVDRNLSVTVHTNMPSVLIELGMMSNRSELRRCQSSSGQQQKAKVIADTVKSMF</sequence>
<dbReference type="RefSeq" id="WP_154531090.1">
    <property type="nucleotide sequence ID" value="NZ_VULX01000008.1"/>
</dbReference>
<dbReference type="GO" id="GO:0009253">
    <property type="term" value="P:peptidoglycan catabolic process"/>
    <property type="evidence" value="ECO:0007669"/>
    <property type="project" value="InterPro"/>
</dbReference>
<dbReference type="Pfam" id="PF01520">
    <property type="entry name" value="Amidase_3"/>
    <property type="match status" value="1"/>
</dbReference>
<evidence type="ECO:0000259" key="2">
    <source>
        <dbReference type="SMART" id="SM00646"/>
    </source>
</evidence>
<dbReference type="SMART" id="SM00646">
    <property type="entry name" value="Ami_3"/>
    <property type="match status" value="1"/>
</dbReference>
<dbReference type="GO" id="GO:0008745">
    <property type="term" value="F:N-acetylmuramoyl-L-alanine amidase activity"/>
    <property type="evidence" value="ECO:0007669"/>
    <property type="project" value="InterPro"/>
</dbReference>
<dbReference type="PANTHER" id="PTHR30404">
    <property type="entry name" value="N-ACETYLMURAMOYL-L-ALANINE AMIDASE"/>
    <property type="match status" value="1"/>
</dbReference>
<dbReference type="InterPro" id="IPR050695">
    <property type="entry name" value="N-acetylmuramoyl_amidase_3"/>
</dbReference>